<proteinExistence type="inferred from homology"/>
<feature type="region of interest" description="Disordered" evidence="2">
    <location>
        <begin position="1"/>
        <end position="50"/>
    </location>
</feature>
<comment type="similarity">
    <text evidence="1">Belongs to the senescence regulator S40 family.</text>
</comment>
<dbReference type="PANTHER" id="PTHR33083:SF49">
    <property type="entry name" value="SENESCENCE REGULATOR"/>
    <property type="match status" value="1"/>
</dbReference>
<protein>
    <recommendedName>
        <fullName evidence="5">Senescence regulator</fullName>
    </recommendedName>
</protein>
<dbReference type="EMBL" id="JBFOLJ010000013">
    <property type="protein sequence ID" value="KAL2484237.1"/>
    <property type="molecule type" value="Genomic_DNA"/>
</dbReference>
<sequence length="123" mass="14068">MAEKFLESEDNFEEKNSTGDEDNESMNNKGKWKKLKIKKNSTPVNIPENMSANSWSRYMDSDFFDDEDGDYGEMVPPHDIIGRRLAGKMMSFSVCTGNGRTLKGRDLSQVRNSILRMTGFLEK</sequence>
<evidence type="ECO:0008006" key="5">
    <source>
        <dbReference type="Google" id="ProtNLM"/>
    </source>
</evidence>
<reference evidence="4" key="1">
    <citation type="submission" date="2024-07" db="EMBL/GenBank/DDBJ databases">
        <title>Two chromosome-level genome assemblies of Korean endemic species Abeliophyllum distichum and Forsythia ovata (Oleaceae).</title>
        <authorList>
            <person name="Jang H."/>
        </authorList>
    </citation>
    <scope>NUCLEOTIDE SEQUENCE [LARGE SCALE GENOMIC DNA]</scope>
</reference>
<dbReference type="AlphaFoldDB" id="A0ABD1R855"/>
<evidence type="ECO:0000313" key="3">
    <source>
        <dbReference type="EMBL" id="KAL2484237.1"/>
    </source>
</evidence>
<feature type="compositionally biased region" description="Basic residues" evidence="2">
    <location>
        <begin position="30"/>
        <end position="39"/>
    </location>
</feature>
<dbReference type="InterPro" id="IPR007608">
    <property type="entry name" value="Senescence_reg_S40"/>
</dbReference>
<comment type="caution">
    <text evidence="3">The sequence shown here is derived from an EMBL/GenBank/DDBJ whole genome shotgun (WGS) entry which is preliminary data.</text>
</comment>
<organism evidence="3 4">
    <name type="scientific">Forsythia ovata</name>
    <dbReference type="NCBI Taxonomy" id="205694"/>
    <lineage>
        <taxon>Eukaryota</taxon>
        <taxon>Viridiplantae</taxon>
        <taxon>Streptophyta</taxon>
        <taxon>Embryophyta</taxon>
        <taxon>Tracheophyta</taxon>
        <taxon>Spermatophyta</taxon>
        <taxon>Magnoliopsida</taxon>
        <taxon>eudicotyledons</taxon>
        <taxon>Gunneridae</taxon>
        <taxon>Pentapetalae</taxon>
        <taxon>asterids</taxon>
        <taxon>lamiids</taxon>
        <taxon>Lamiales</taxon>
        <taxon>Oleaceae</taxon>
        <taxon>Forsythieae</taxon>
        <taxon>Forsythia</taxon>
    </lineage>
</organism>
<dbReference type="Pfam" id="PF04520">
    <property type="entry name" value="Senescence_reg"/>
    <property type="match status" value="1"/>
</dbReference>
<name>A0ABD1R855_9LAMI</name>
<feature type="compositionally biased region" description="Basic and acidic residues" evidence="2">
    <location>
        <begin position="1"/>
        <end position="18"/>
    </location>
</feature>
<accession>A0ABD1R855</accession>
<dbReference type="Proteomes" id="UP001604277">
    <property type="component" value="Unassembled WGS sequence"/>
</dbReference>
<feature type="compositionally biased region" description="Polar residues" evidence="2">
    <location>
        <begin position="41"/>
        <end position="50"/>
    </location>
</feature>
<evidence type="ECO:0000256" key="1">
    <source>
        <dbReference type="ARBA" id="ARBA00034773"/>
    </source>
</evidence>
<dbReference type="GO" id="GO:0010150">
    <property type="term" value="P:leaf senescence"/>
    <property type="evidence" value="ECO:0007669"/>
    <property type="project" value="UniProtKB-ARBA"/>
</dbReference>
<dbReference type="PANTHER" id="PTHR33083">
    <property type="entry name" value="EXPRESSED PROTEIN"/>
    <property type="match status" value="1"/>
</dbReference>
<gene>
    <name evidence="3" type="ORF">Fot_45681</name>
</gene>
<evidence type="ECO:0000256" key="2">
    <source>
        <dbReference type="SAM" id="MobiDB-lite"/>
    </source>
</evidence>
<keyword evidence="4" id="KW-1185">Reference proteome</keyword>
<evidence type="ECO:0000313" key="4">
    <source>
        <dbReference type="Proteomes" id="UP001604277"/>
    </source>
</evidence>